<dbReference type="NCBIfam" id="TIGR01090">
    <property type="entry name" value="apt"/>
    <property type="match status" value="1"/>
</dbReference>
<evidence type="ECO:0000256" key="2">
    <source>
        <dbReference type="ARBA" id="ARBA00003968"/>
    </source>
</evidence>
<dbReference type="HAMAP" id="MF_00004">
    <property type="entry name" value="Aden_phosphoribosyltr"/>
    <property type="match status" value="1"/>
</dbReference>
<keyword evidence="10" id="KW-0328">Glycosyltransferase</keyword>
<evidence type="ECO:0000256" key="11">
    <source>
        <dbReference type="ARBA" id="ARBA00022679"/>
    </source>
</evidence>
<accession>A0AAW1DQ54</accession>
<comment type="caution">
    <text evidence="14">The sequence shown here is derived from an EMBL/GenBank/DDBJ whole genome shotgun (WGS) entry which is preliminary data.</text>
</comment>
<dbReference type="Pfam" id="PF00156">
    <property type="entry name" value="Pribosyltran"/>
    <property type="match status" value="1"/>
</dbReference>
<evidence type="ECO:0000256" key="7">
    <source>
        <dbReference type="ARBA" id="ARBA00011893"/>
    </source>
</evidence>
<comment type="pathway">
    <text evidence="4">Purine metabolism; AMP biosynthesis via salvage pathway; AMP from adenine: step 1/1.</text>
</comment>
<dbReference type="Gene3D" id="3.40.50.2020">
    <property type="match status" value="1"/>
</dbReference>
<evidence type="ECO:0000259" key="13">
    <source>
        <dbReference type="Pfam" id="PF00156"/>
    </source>
</evidence>
<dbReference type="GO" id="GO:0006166">
    <property type="term" value="P:purine ribonucleoside salvage"/>
    <property type="evidence" value="ECO:0007669"/>
    <property type="project" value="UniProtKB-KW"/>
</dbReference>
<evidence type="ECO:0000256" key="6">
    <source>
        <dbReference type="ARBA" id="ARBA00011738"/>
    </source>
</evidence>
<dbReference type="Proteomes" id="UP001461498">
    <property type="component" value="Unassembled WGS sequence"/>
</dbReference>
<evidence type="ECO:0000256" key="12">
    <source>
        <dbReference type="ARBA" id="ARBA00022726"/>
    </source>
</evidence>
<sequence>MASNLQKIALLKEHIKSYQDFPKPGILFRDIFSSMLNIEAFKALRDLLIERVRNIDKKVDAIVGLESRGFLLGPLLALEFSLPFVPVRKKGKLPGPVTSVAYTLEYSSDVFEIQKESLKAGQAVIIVDDLLATGGSLKASCDLMSSIKVDVVECLVVMELTELKGRDSVSAPVYSLIQY</sequence>
<dbReference type="InterPro" id="IPR050054">
    <property type="entry name" value="UPRTase/APRTase"/>
</dbReference>
<dbReference type="InterPro" id="IPR029057">
    <property type="entry name" value="PRTase-like"/>
</dbReference>
<name>A0AAW1DQ54_9HEMI</name>
<dbReference type="NCBIfam" id="NF002636">
    <property type="entry name" value="PRK02304.1-5"/>
    <property type="match status" value="1"/>
</dbReference>
<evidence type="ECO:0000256" key="3">
    <source>
        <dbReference type="ARBA" id="ARBA00004496"/>
    </source>
</evidence>
<dbReference type="SUPFAM" id="SSF53271">
    <property type="entry name" value="PRTase-like"/>
    <property type="match status" value="1"/>
</dbReference>
<comment type="similarity">
    <text evidence="5">Belongs to the purine/pyrimidine phosphoribosyltransferase family.</text>
</comment>
<dbReference type="AlphaFoldDB" id="A0AAW1DQ54"/>
<keyword evidence="11" id="KW-0808">Transferase</keyword>
<evidence type="ECO:0000256" key="5">
    <source>
        <dbReference type="ARBA" id="ARBA00008391"/>
    </source>
</evidence>
<dbReference type="GO" id="GO:0002055">
    <property type="term" value="F:adenine binding"/>
    <property type="evidence" value="ECO:0007669"/>
    <property type="project" value="TreeGrafter"/>
</dbReference>
<dbReference type="GO" id="GO:0005737">
    <property type="term" value="C:cytoplasm"/>
    <property type="evidence" value="ECO:0007669"/>
    <property type="project" value="UniProtKB-SubCell"/>
</dbReference>
<protein>
    <recommendedName>
        <fullName evidence="8">Adenine phosphoribosyltransferase</fullName>
        <ecNumber evidence="7">2.4.2.7</ecNumber>
    </recommendedName>
</protein>
<dbReference type="PANTHER" id="PTHR32315">
    <property type="entry name" value="ADENINE PHOSPHORIBOSYLTRANSFERASE"/>
    <property type="match status" value="1"/>
</dbReference>
<comment type="catalytic activity">
    <reaction evidence="1">
        <text>AMP + diphosphate = 5-phospho-alpha-D-ribose 1-diphosphate + adenine</text>
        <dbReference type="Rhea" id="RHEA:16609"/>
        <dbReference type="ChEBI" id="CHEBI:16708"/>
        <dbReference type="ChEBI" id="CHEBI:33019"/>
        <dbReference type="ChEBI" id="CHEBI:58017"/>
        <dbReference type="ChEBI" id="CHEBI:456215"/>
        <dbReference type="EC" id="2.4.2.7"/>
    </reaction>
</comment>
<dbReference type="GO" id="GO:0016208">
    <property type="term" value="F:AMP binding"/>
    <property type="evidence" value="ECO:0007669"/>
    <property type="project" value="TreeGrafter"/>
</dbReference>
<keyword evidence="12" id="KW-0660">Purine salvage</keyword>
<evidence type="ECO:0000256" key="9">
    <source>
        <dbReference type="ARBA" id="ARBA00022490"/>
    </source>
</evidence>
<evidence type="ECO:0000313" key="14">
    <source>
        <dbReference type="EMBL" id="KAK9511092.1"/>
    </source>
</evidence>
<gene>
    <name evidence="14" type="ORF">O3M35_005724</name>
</gene>
<dbReference type="EMBL" id="JAPXFL010000002">
    <property type="protein sequence ID" value="KAK9511092.1"/>
    <property type="molecule type" value="Genomic_DNA"/>
</dbReference>
<evidence type="ECO:0000313" key="15">
    <source>
        <dbReference type="Proteomes" id="UP001461498"/>
    </source>
</evidence>
<dbReference type="CDD" id="cd06223">
    <property type="entry name" value="PRTases_typeI"/>
    <property type="match status" value="1"/>
</dbReference>
<dbReference type="FunFam" id="3.40.50.2020:FF:000021">
    <property type="entry name" value="Adenine phosphoribosyltransferase"/>
    <property type="match status" value="1"/>
</dbReference>
<evidence type="ECO:0000256" key="4">
    <source>
        <dbReference type="ARBA" id="ARBA00004659"/>
    </source>
</evidence>
<evidence type="ECO:0000256" key="10">
    <source>
        <dbReference type="ARBA" id="ARBA00022676"/>
    </source>
</evidence>
<evidence type="ECO:0000256" key="8">
    <source>
        <dbReference type="ARBA" id="ARBA00017366"/>
    </source>
</evidence>
<comment type="subcellular location">
    <subcellularLocation>
        <location evidence="3">Cytoplasm</location>
    </subcellularLocation>
</comment>
<keyword evidence="15" id="KW-1185">Reference proteome</keyword>
<dbReference type="GO" id="GO:0006168">
    <property type="term" value="P:adenine salvage"/>
    <property type="evidence" value="ECO:0007669"/>
    <property type="project" value="InterPro"/>
</dbReference>
<evidence type="ECO:0000256" key="1">
    <source>
        <dbReference type="ARBA" id="ARBA00000868"/>
    </source>
</evidence>
<dbReference type="InterPro" id="IPR000836">
    <property type="entry name" value="PRTase_dom"/>
</dbReference>
<dbReference type="GO" id="GO:0044209">
    <property type="term" value="P:AMP salvage"/>
    <property type="evidence" value="ECO:0007669"/>
    <property type="project" value="TreeGrafter"/>
</dbReference>
<dbReference type="PANTHER" id="PTHR32315:SF3">
    <property type="entry name" value="ADENINE PHOSPHORIBOSYLTRANSFERASE"/>
    <property type="match status" value="1"/>
</dbReference>
<feature type="domain" description="Phosphoribosyltransferase" evidence="13">
    <location>
        <begin position="40"/>
        <end position="174"/>
    </location>
</feature>
<keyword evidence="9" id="KW-0963">Cytoplasm</keyword>
<dbReference type="InterPro" id="IPR005764">
    <property type="entry name" value="Ade_phspho_trans"/>
</dbReference>
<comment type="function">
    <text evidence="2">Catalyzes a salvage reaction resulting in the formation of AMP, that is energically less costly than de novo synthesis.</text>
</comment>
<reference evidence="14 15" key="1">
    <citation type="submission" date="2022-12" db="EMBL/GenBank/DDBJ databases">
        <title>Chromosome-level genome assembly of true bugs.</title>
        <authorList>
            <person name="Ma L."/>
            <person name="Li H."/>
        </authorList>
    </citation>
    <scope>NUCLEOTIDE SEQUENCE [LARGE SCALE GENOMIC DNA]</scope>
    <source>
        <strain evidence="14">Lab_2022b</strain>
    </source>
</reference>
<comment type="subunit">
    <text evidence="6">Homodimer.</text>
</comment>
<dbReference type="EC" id="2.4.2.7" evidence="7"/>
<proteinExistence type="inferred from homology"/>
<dbReference type="GO" id="GO:0003999">
    <property type="term" value="F:adenine phosphoribosyltransferase activity"/>
    <property type="evidence" value="ECO:0007669"/>
    <property type="project" value="UniProtKB-EC"/>
</dbReference>
<organism evidence="14 15">
    <name type="scientific">Rhynocoris fuscipes</name>
    <dbReference type="NCBI Taxonomy" id="488301"/>
    <lineage>
        <taxon>Eukaryota</taxon>
        <taxon>Metazoa</taxon>
        <taxon>Ecdysozoa</taxon>
        <taxon>Arthropoda</taxon>
        <taxon>Hexapoda</taxon>
        <taxon>Insecta</taxon>
        <taxon>Pterygota</taxon>
        <taxon>Neoptera</taxon>
        <taxon>Paraneoptera</taxon>
        <taxon>Hemiptera</taxon>
        <taxon>Heteroptera</taxon>
        <taxon>Panheteroptera</taxon>
        <taxon>Cimicomorpha</taxon>
        <taxon>Reduviidae</taxon>
        <taxon>Harpactorinae</taxon>
        <taxon>Harpactorini</taxon>
        <taxon>Rhynocoris</taxon>
    </lineage>
</organism>